<gene>
    <name evidence="2" type="ORF">NPIL_421551</name>
</gene>
<accession>A0A8X6U606</accession>
<evidence type="ECO:0000313" key="2">
    <source>
        <dbReference type="EMBL" id="GFT95194.1"/>
    </source>
</evidence>
<comment type="caution">
    <text evidence="2">The sequence shown here is derived from an EMBL/GenBank/DDBJ whole genome shotgun (WGS) entry which is preliminary data.</text>
</comment>
<organism evidence="2 3">
    <name type="scientific">Nephila pilipes</name>
    <name type="common">Giant wood spider</name>
    <name type="synonym">Nephila maculata</name>
    <dbReference type="NCBI Taxonomy" id="299642"/>
    <lineage>
        <taxon>Eukaryota</taxon>
        <taxon>Metazoa</taxon>
        <taxon>Ecdysozoa</taxon>
        <taxon>Arthropoda</taxon>
        <taxon>Chelicerata</taxon>
        <taxon>Arachnida</taxon>
        <taxon>Araneae</taxon>
        <taxon>Araneomorphae</taxon>
        <taxon>Entelegynae</taxon>
        <taxon>Araneoidea</taxon>
        <taxon>Nephilidae</taxon>
        <taxon>Nephila</taxon>
    </lineage>
</organism>
<evidence type="ECO:0000256" key="1">
    <source>
        <dbReference type="SAM" id="MobiDB-lite"/>
    </source>
</evidence>
<name>A0A8X6U606_NEPPI</name>
<dbReference type="EMBL" id="BMAW01026054">
    <property type="protein sequence ID" value="GFT95194.1"/>
    <property type="molecule type" value="Genomic_DNA"/>
</dbReference>
<proteinExistence type="predicted"/>
<keyword evidence="3" id="KW-1185">Reference proteome</keyword>
<reference evidence="2" key="1">
    <citation type="submission" date="2020-08" db="EMBL/GenBank/DDBJ databases">
        <title>Multicomponent nature underlies the extraordinary mechanical properties of spider dragline silk.</title>
        <authorList>
            <person name="Kono N."/>
            <person name="Nakamura H."/>
            <person name="Mori M."/>
            <person name="Yoshida Y."/>
            <person name="Ohtoshi R."/>
            <person name="Malay A.D."/>
            <person name="Moran D.A.P."/>
            <person name="Tomita M."/>
            <person name="Numata K."/>
            <person name="Arakawa K."/>
        </authorList>
    </citation>
    <scope>NUCLEOTIDE SEQUENCE</scope>
</reference>
<protein>
    <submittedName>
        <fullName evidence="2">Uncharacterized protein</fullName>
    </submittedName>
</protein>
<sequence length="70" mass="7728">MGTHLVACYYDQWKDAMQRDWATCNRPPLSNMHAEINTGINHPVAAESSGQHARSKAGKQYDMRPLGGGV</sequence>
<dbReference type="AlphaFoldDB" id="A0A8X6U606"/>
<evidence type="ECO:0000313" key="3">
    <source>
        <dbReference type="Proteomes" id="UP000887013"/>
    </source>
</evidence>
<dbReference type="Proteomes" id="UP000887013">
    <property type="component" value="Unassembled WGS sequence"/>
</dbReference>
<feature type="region of interest" description="Disordered" evidence="1">
    <location>
        <begin position="46"/>
        <end position="70"/>
    </location>
</feature>